<proteinExistence type="predicted"/>
<organism evidence="3 4">
    <name type="scientific">Corynebacterium provencense</name>
    <dbReference type="NCBI Taxonomy" id="1737425"/>
    <lineage>
        <taxon>Bacteria</taxon>
        <taxon>Bacillati</taxon>
        <taxon>Actinomycetota</taxon>
        <taxon>Actinomycetes</taxon>
        <taxon>Mycobacteriales</taxon>
        <taxon>Corynebacteriaceae</taxon>
        <taxon>Corynebacterium</taxon>
    </lineage>
</organism>
<protein>
    <submittedName>
        <fullName evidence="3">Methylamine utilization protein MauD</fullName>
    </submittedName>
</protein>
<dbReference type="PROSITE" id="PS51352">
    <property type="entry name" value="THIOREDOXIN_2"/>
    <property type="match status" value="1"/>
</dbReference>
<dbReference type="AlphaFoldDB" id="A0A2Z3YSW7"/>
<dbReference type="Pfam" id="PF00578">
    <property type="entry name" value="AhpC-TSA"/>
    <property type="match status" value="1"/>
</dbReference>
<feature type="transmembrane region" description="Helical" evidence="1">
    <location>
        <begin position="6"/>
        <end position="27"/>
    </location>
</feature>
<dbReference type="EMBL" id="CP024988">
    <property type="protein sequence ID" value="AWT27389.1"/>
    <property type="molecule type" value="Genomic_DNA"/>
</dbReference>
<keyword evidence="1" id="KW-1133">Transmembrane helix</keyword>
<name>A0A2Z3YSW7_9CORY</name>
<dbReference type="RefSeq" id="WP_066587000.1">
    <property type="nucleotide sequence ID" value="NZ_CABKVS010000002.1"/>
</dbReference>
<keyword evidence="1" id="KW-0812">Transmembrane</keyword>
<reference evidence="4" key="1">
    <citation type="submission" date="2017-11" db="EMBL/GenBank/DDBJ databases">
        <title>Otitis media/interna in a cat caused by the recently described species Corynebacterium provencense.</title>
        <authorList>
            <person name="Kittl S."/>
            <person name="Brodard I."/>
            <person name="Rychener L."/>
            <person name="Jores J."/>
            <person name="Roosje P."/>
            <person name="Gobeli Brawand S."/>
        </authorList>
    </citation>
    <scope>NUCLEOTIDE SEQUENCE [LARGE SCALE GENOMIC DNA]</scope>
    <source>
        <strain evidence="4">17KM38</strain>
    </source>
</reference>
<evidence type="ECO:0000313" key="4">
    <source>
        <dbReference type="Proteomes" id="UP000247696"/>
    </source>
</evidence>
<gene>
    <name evidence="3" type="primary">mauD</name>
    <name evidence="3" type="ORF">Csp1_26460</name>
</gene>
<evidence type="ECO:0000256" key="1">
    <source>
        <dbReference type="SAM" id="Phobius"/>
    </source>
</evidence>
<sequence length="207" mass="21664">MTTILAVIVAVLVIVDVALILLVLGLAREIGRIQVRLGPLGARVMDSGPEIGDKAPAFDGLVDQYDREVSVAGIRPRPQLLMFTGPKCSTCKALLPGVKALAKAEKNLDVVLVSDGTPEEHAEFLASAGVGTEISYLDAREVGIAYQVGTTPYGVLVDDDGTLVAKGLCNNMSHVESLLNALETATPTVQHLYSGLSAARSTERAAG</sequence>
<dbReference type="Gene3D" id="3.40.30.10">
    <property type="entry name" value="Glutaredoxin"/>
    <property type="match status" value="1"/>
</dbReference>
<dbReference type="GO" id="GO:0016491">
    <property type="term" value="F:oxidoreductase activity"/>
    <property type="evidence" value="ECO:0007669"/>
    <property type="project" value="InterPro"/>
</dbReference>
<dbReference type="InterPro" id="IPR036249">
    <property type="entry name" value="Thioredoxin-like_sf"/>
</dbReference>
<evidence type="ECO:0000259" key="2">
    <source>
        <dbReference type="PROSITE" id="PS51352"/>
    </source>
</evidence>
<accession>A0A2Z3YSW7</accession>
<dbReference type="STRING" id="1737425.GCA_900049755_01672"/>
<dbReference type="GO" id="GO:0016209">
    <property type="term" value="F:antioxidant activity"/>
    <property type="evidence" value="ECO:0007669"/>
    <property type="project" value="InterPro"/>
</dbReference>
<keyword evidence="1" id="KW-0472">Membrane</keyword>
<dbReference type="OrthoDB" id="462848at2"/>
<keyword evidence="4" id="KW-1185">Reference proteome</keyword>
<dbReference type="SUPFAM" id="SSF52833">
    <property type="entry name" value="Thioredoxin-like"/>
    <property type="match status" value="1"/>
</dbReference>
<feature type="domain" description="Thioredoxin" evidence="2">
    <location>
        <begin position="49"/>
        <end position="187"/>
    </location>
</feature>
<dbReference type="KEGG" id="cpre:Csp1_26460"/>
<dbReference type="InterPro" id="IPR013766">
    <property type="entry name" value="Thioredoxin_domain"/>
</dbReference>
<evidence type="ECO:0000313" key="3">
    <source>
        <dbReference type="EMBL" id="AWT27389.1"/>
    </source>
</evidence>
<dbReference type="Proteomes" id="UP000247696">
    <property type="component" value="Chromosome"/>
</dbReference>
<dbReference type="InterPro" id="IPR000866">
    <property type="entry name" value="AhpC/TSA"/>
</dbReference>